<proteinExistence type="predicted"/>
<evidence type="ECO:0000313" key="2">
    <source>
        <dbReference type="Proteomes" id="UP001253193"/>
    </source>
</evidence>
<evidence type="ECO:0000313" key="1">
    <source>
        <dbReference type="EMBL" id="MDS1821367.1"/>
    </source>
</evidence>
<accession>A0AAW8PYL1</accession>
<evidence type="ECO:0008006" key="3">
    <source>
        <dbReference type="Google" id="ProtNLM"/>
    </source>
</evidence>
<reference evidence="1" key="1">
    <citation type="submission" date="2023-06" db="EMBL/GenBank/DDBJ databases">
        <title>Genomic Diversity of Vibrio spp. and Metagenomic Analysis of Pathogens in Florida Gulf Coastal Waters Following Hurricane Ian.</title>
        <authorList>
            <person name="Brumfield K.D."/>
        </authorList>
    </citation>
    <scope>NUCLEOTIDE SEQUENCE</scope>
    <source>
        <strain evidence="1">WBS2B-138</strain>
    </source>
</reference>
<comment type="caution">
    <text evidence="1">The sequence shown here is derived from an EMBL/GenBank/DDBJ whole genome shotgun (WGS) entry which is preliminary data.</text>
</comment>
<protein>
    <recommendedName>
        <fullName evidence="3">DUF551 domain-containing protein</fullName>
    </recommendedName>
</protein>
<name>A0AAW8PYL1_VIBPH</name>
<dbReference type="Proteomes" id="UP001253193">
    <property type="component" value="Unassembled WGS sequence"/>
</dbReference>
<gene>
    <name evidence="1" type="ORF">QX249_11915</name>
</gene>
<dbReference type="RefSeq" id="WP_311020250.1">
    <property type="nucleotide sequence ID" value="NZ_JAUHGG010000003.1"/>
</dbReference>
<sequence>MLINEKKELLSASDESESQINKAVMQENGVLFDIENEETYPPEYTFVVINVLPNVPVYFDREQNTWWTATVSKGDQDICGFNDLYNCDDDIKIFWQPIEFKKADTLLIPAGE</sequence>
<organism evidence="1 2">
    <name type="scientific">Vibrio parahaemolyticus</name>
    <dbReference type="NCBI Taxonomy" id="670"/>
    <lineage>
        <taxon>Bacteria</taxon>
        <taxon>Pseudomonadati</taxon>
        <taxon>Pseudomonadota</taxon>
        <taxon>Gammaproteobacteria</taxon>
        <taxon>Vibrionales</taxon>
        <taxon>Vibrionaceae</taxon>
        <taxon>Vibrio</taxon>
    </lineage>
</organism>
<dbReference type="EMBL" id="JAUHGG010000003">
    <property type="protein sequence ID" value="MDS1821367.1"/>
    <property type="molecule type" value="Genomic_DNA"/>
</dbReference>
<dbReference type="AlphaFoldDB" id="A0AAW8PYL1"/>